<dbReference type="AlphaFoldDB" id="A0A9P3GMH0"/>
<accession>A0A9P3GMH0</accession>
<dbReference type="Proteomes" id="UP000703269">
    <property type="component" value="Unassembled WGS sequence"/>
</dbReference>
<name>A0A9P3GMH0_9APHY</name>
<evidence type="ECO:0000313" key="1">
    <source>
        <dbReference type="EMBL" id="GJE97471.1"/>
    </source>
</evidence>
<dbReference type="EMBL" id="BPQB01000072">
    <property type="protein sequence ID" value="GJE97471.1"/>
    <property type="molecule type" value="Genomic_DNA"/>
</dbReference>
<comment type="caution">
    <text evidence="1">The sequence shown here is derived from an EMBL/GenBank/DDBJ whole genome shotgun (WGS) entry which is preliminary data.</text>
</comment>
<evidence type="ECO:0000313" key="2">
    <source>
        <dbReference type="Proteomes" id="UP000703269"/>
    </source>
</evidence>
<gene>
    <name evidence="1" type="ORF">PsYK624_136920</name>
</gene>
<sequence>MRMPHILQAASWWQPSCHLSEGHLLEVLGRLHPAQFMWFTKQQVACERSAGSLRLLRYSTKLSFEASLARYDETCQPLIDITESSQGRVSRTWAIASLRVASALLRASKGHSLGQGIPYRRLNISPATSFIVATSARCSAVTESSTLFAHMRKIQAALGESLAPSFLNARACVLPTECTPPPHVEALKQMGYLGAL</sequence>
<proteinExistence type="predicted"/>
<reference evidence="1 2" key="1">
    <citation type="submission" date="2021-08" db="EMBL/GenBank/DDBJ databases">
        <title>Draft Genome Sequence of Phanerochaete sordida strain YK-624.</title>
        <authorList>
            <person name="Mori T."/>
            <person name="Dohra H."/>
            <person name="Suzuki T."/>
            <person name="Kawagishi H."/>
            <person name="Hirai H."/>
        </authorList>
    </citation>
    <scope>NUCLEOTIDE SEQUENCE [LARGE SCALE GENOMIC DNA]</scope>
    <source>
        <strain evidence="1 2">YK-624</strain>
    </source>
</reference>
<organism evidence="1 2">
    <name type="scientific">Phanerochaete sordida</name>
    <dbReference type="NCBI Taxonomy" id="48140"/>
    <lineage>
        <taxon>Eukaryota</taxon>
        <taxon>Fungi</taxon>
        <taxon>Dikarya</taxon>
        <taxon>Basidiomycota</taxon>
        <taxon>Agaricomycotina</taxon>
        <taxon>Agaricomycetes</taxon>
        <taxon>Polyporales</taxon>
        <taxon>Phanerochaetaceae</taxon>
        <taxon>Phanerochaete</taxon>
    </lineage>
</organism>
<protein>
    <submittedName>
        <fullName evidence="1">Uncharacterized protein</fullName>
    </submittedName>
</protein>
<keyword evidence="2" id="KW-1185">Reference proteome</keyword>